<dbReference type="AlphaFoldDB" id="A0A2A5WTK7"/>
<organism evidence="1 2">
    <name type="scientific">OM182 bacterium MED-G24</name>
    <dbReference type="NCBI Taxonomy" id="1986255"/>
    <lineage>
        <taxon>Bacteria</taxon>
        <taxon>Pseudomonadati</taxon>
        <taxon>Pseudomonadota</taxon>
        <taxon>Gammaproteobacteria</taxon>
        <taxon>OMG group</taxon>
        <taxon>OM182 clade</taxon>
    </lineage>
</organism>
<evidence type="ECO:0000313" key="1">
    <source>
        <dbReference type="EMBL" id="PDH39544.1"/>
    </source>
</evidence>
<dbReference type="Proteomes" id="UP000219327">
    <property type="component" value="Unassembled WGS sequence"/>
</dbReference>
<name>A0A2A5WTK7_9GAMM</name>
<dbReference type="GO" id="GO:0016706">
    <property type="term" value="F:2-oxoglutarate-dependent dioxygenase activity"/>
    <property type="evidence" value="ECO:0007669"/>
    <property type="project" value="UniProtKB-ARBA"/>
</dbReference>
<comment type="caution">
    <text evidence="1">The sequence shown here is derived from an EMBL/GenBank/DDBJ whole genome shotgun (WGS) entry which is preliminary data.</text>
</comment>
<evidence type="ECO:0008006" key="3">
    <source>
        <dbReference type="Google" id="ProtNLM"/>
    </source>
</evidence>
<gene>
    <name evidence="1" type="ORF">CNE99_05450</name>
</gene>
<dbReference type="EMBL" id="NTKD01000023">
    <property type="protein sequence ID" value="PDH39544.1"/>
    <property type="molecule type" value="Genomic_DNA"/>
</dbReference>
<evidence type="ECO:0000313" key="2">
    <source>
        <dbReference type="Proteomes" id="UP000219327"/>
    </source>
</evidence>
<dbReference type="SUPFAM" id="SSF51197">
    <property type="entry name" value="Clavaminate synthase-like"/>
    <property type="match status" value="1"/>
</dbReference>
<proteinExistence type="predicted"/>
<dbReference type="Gene3D" id="2.60.120.620">
    <property type="entry name" value="q2cbj1_9rhob like domain"/>
    <property type="match status" value="1"/>
</dbReference>
<reference evidence="1 2" key="1">
    <citation type="submission" date="2017-08" db="EMBL/GenBank/DDBJ databases">
        <title>Fine stratification of microbial communities through a metagenomic profile of the photic zone.</title>
        <authorList>
            <person name="Haro-Moreno J.M."/>
            <person name="Lopez-Perez M."/>
            <person name="De La Torre J."/>
            <person name="Picazo A."/>
            <person name="Camacho A."/>
            <person name="Rodriguez-Valera F."/>
        </authorList>
    </citation>
    <scope>NUCLEOTIDE SEQUENCE [LARGE SCALE GENOMIC DNA]</scope>
    <source>
        <strain evidence="1">MED-G24</strain>
    </source>
</reference>
<dbReference type="Pfam" id="PF05721">
    <property type="entry name" value="PhyH"/>
    <property type="match status" value="1"/>
</dbReference>
<dbReference type="InterPro" id="IPR008775">
    <property type="entry name" value="Phytyl_CoA_dOase-like"/>
</dbReference>
<accession>A0A2A5WTK7</accession>
<sequence length="364" mass="40684">MNPDYVLIQNADGYLLNCKGDTLATAAHGDDNSYWQSTDHGYQHVLTGMTLTGSETDLRDVNGHLLTGVPFRITPAPPKLASEILQDLNDQGFAIIDRLMPESDIANLKKETAVIRQRHHADETPNDGNFWITDSLIWSIDVARAVTHPVAMWVMQQYMNSDEIHFCHQPIVNTLKPADKLKGQFPEGGWHSDYPYHGKVFPNDDWPEQPVFGVQFNICIDEFRANNAATQYMPGSYKLRKMPPPEVNSGGTRMGEGVHTDTRQWIAPAGAAVIYDSRMWHRACHELNESGLDRTAILNAVSPAYVQPMMNKSDLGRRYADSPVAASLTHRENQDIDRLCCHPVLPLPEGMPAMHGRSPGQPHT</sequence>
<protein>
    <recommendedName>
        <fullName evidence="3">Phytanoyl-CoA dioxygenase</fullName>
    </recommendedName>
</protein>